<keyword evidence="5 6" id="KW-0472">Membrane</keyword>
<organism evidence="7 8">
    <name type="scientific">Oerskovia enterophila</name>
    <dbReference type="NCBI Taxonomy" id="43678"/>
    <lineage>
        <taxon>Bacteria</taxon>
        <taxon>Bacillati</taxon>
        <taxon>Actinomycetota</taxon>
        <taxon>Actinomycetes</taxon>
        <taxon>Micrococcales</taxon>
        <taxon>Cellulomonadaceae</taxon>
        <taxon>Oerskovia</taxon>
    </lineage>
</organism>
<dbReference type="PANTHER" id="PTHR43701:SF2">
    <property type="entry name" value="MEMBRANE TRANSPORTER PROTEIN YJNA-RELATED"/>
    <property type="match status" value="1"/>
</dbReference>
<dbReference type="GO" id="GO:0005886">
    <property type="term" value="C:plasma membrane"/>
    <property type="evidence" value="ECO:0007669"/>
    <property type="project" value="UniProtKB-SubCell"/>
</dbReference>
<reference evidence="7 8" key="1">
    <citation type="submission" date="2016-01" db="EMBL/GenBank/DDBJ databases">
        <title>Genome sequence of Oerskovia enterophila VJag, an agar and cellulose degrading bacterium.</title>
        <authorList>
            <person name="Poehlein A."/>
            <person name="Jag V."/>
            <person name="Bengelsdorf F."/>
            <person name="Duerre P."/>
            <person name="Daniel R."/>
        </authorList>
    </citation>
    <scope>NUCLEOTIDE SEQUENCE [LARGE SCALE GENOMIC DNA]</scope>
    <source>
        <strain evidence="7 8">VJag</strain>
    </source>
</reference>
<dbReference type="InterPro" id="IPR051598">
    <property type="entry name" value="TSUP/Inactive_protease-like"/>
</dbReference>
<feature type="transmembrane region" description="Helical" evidence="6">
    <location>
        <begin position="47"/>
        <end position="70"/>
    </location>
</feature>
<name>A0A163QLX4_9CELL</name>
<feature type="transmembrane region" description="Helical" evidence="6">
    <location>
        <begin position="214"/>
        <end position="236"/>
    </location>
</feature>
<dbReference type="OrthoDB" id="3431260at2"/>
<keyword evidence="3 6" id="KW-0812">Transmembrane</keyword>
<evidence type="ECO:0000256" key="4">
    <source>
        <dbReference type="ARBA" id="ARBA00022989"/>
    </source>
</evidence>
<feature type="transmembrane region" description="Helical" evidence="6">
    <location>
        <begin position="110"/>
        <end position="130"/>
    </location>
</feature>
<evidence type="ECO:0000256" key="5">
    <source>
        <dbReference type="ARBA" id="ARBA00023136"/>
    </source>
</evidence>
<evidence type="ECO:0000256" key="2">
    <source>
        <dbReference type="ARBA" id="ARBA00009142"/>
    </source>
</evidence>
<evidence type="ECO:0000256" key="1">
    <source>
        <dbReference type="ARBA" id="ARBA00004141"/>
    </source>
</evidence>
<keyword evidence="4 6" id="KW-1133">Transmembrane helix</keyword>
<feature type="transmembrane region" description="Helical" evidence="6">
    <location>
        <begin position="82"/>
        <end position="103"/>
    </location>
</feature>
<proteinExistence type="inferred from homology"/>
<gene>
    <name evidence="7" type="ORF">OJAG_31430</name>
</gene>
<dbReference type="PANTHER" id="PTHR43701">
    <property type="entry name" value="MEMBRANE TRANSPORTER PROTEIN MJ0441-RELATED"/>
    <property type="match status" value="1"/>
</dbReference>
<dbReference type="PATRIC" id="fig|43678.3.peg.3300"/>
<keyword evidence="6" id="KW-1003">Cell membrane</keyword>
<evidence type="ECO:0000256" key="3">
    <source>
        <dbReference type="ARBA" id="ARBA00022692"/>
    </source>
</evidence>
<dbReference type="AlphaFoldDB" id="A0A163QLX4"/>
<comment type="caution">
    <text evidence="7">The sequence shown here is derived from an EMBL/GenBank/DDBJ whole genome shotgun (WGS) entry which is preliminary data.</text>
</comment>
<feature type="transmembrane region" description="Helical" evidence="6">
    <location>
        <begin position="182"/>
        <end position="202"/>
    </location>
</feature>
<sequence>MFLVLLLSGCLTGVTTVLFGFGGGFMIVPLLLWLLSGPGSAPLAEDMGMHVAVATSSAVMVVNAGVATFAQHRAGTLRTDALWPLTAFIAIGAALGASVAGLVPGEALRWAFVVYLAVTLLNAVLRPGFLATARPARPLGRATTIVVGPAVGAVAALLGVGGSVMTVPLFRRHGWSMTDSAGLANPLGLPVAVAASITYVVAGGASASVLGAGHLGYVDLSAFVGLAIGSVLGIVLTRRFVGRMPDRVHARAYLALLAVVLVATVVV</sequence>
<evidence type="ECO:0000256" key="6">
    <source>
        <dbReference type="RuleBase" id="RU363041"/>
    </source>
</evidence>
<feature type="transmembrane region" description="Helical" evidence="6">
    <location>
        <begin position="6"/>
        <end position="35"/>
    </location>
</feature>
<evidence type="ECO:0000313" key="7">
    <source>
        <dbReference type="EMBL" id="KZM34311.1"/>
    </source>
</evidence>
<accession>A0A163QLX4</accession>
<feature type="transmembrane region" description="Helical" evidence="6">
    <location>
        <begin position="150"/>
        <end position="170"/>
    </location>
</feature>
<feature type="transmembrane region" description="Helical" evidence="6">
    <location>
        <begin position="248"/>
        <end position="266"/>
    </location>
</feature>
<dbReference type="EMBL" id="LRIE01000081">
    <property type="protein sequence ID" value="KZM34311.1"/>
    <property type="molecule type" value="Genomic_DNA"/>
</dbReference>
<dbReference type="RefSeq" id="WP_068709573.1">
    <property type="nucleotide sequence ID" value="NZ_LRIE01000081.1"/>
</dbReference>
<evidence type="ECO:0000313" key="8">
    <source>
        <dbReference type="Proteomes" id="UP000076447"/>
    </source>
</evidence>
<dbReference type="InterPro" id="IPR002781">
    <property type="entry name" value="TM_pro_TauE-like"/>
</dbReference>
<dbReference type="Pfam" id="PF01925">
    <property type="entry name" value="TauE"/>
    <property type="match status" value="1"/>
</dbReference>
<comment type="subcellular location">
    <subcellularLocation>
        <location evidence="6">Cell membrane</location>
        <topology evidence="6">Multi-pass membrane protein</topology>
    </subcellularLocation>
    <subcellularLocation>
        <location evidence="1">Membrane</location>
        <topology evidence="1">Multi-pass membrane protein</topology>
    </subcellularLocation>
</comment>
<protein>
    <recommendedName>
        <fullName evidence="6">Probable membrane transporter protein</fullName>
    </recommendedName>
</protein>
<comment type="similarity">
    <text evidence="2 6">Belongs to the 4-toluene sulfonate uptake permease (TSUP) (TC 2.A.102) family.</text>
</comment>
<dbReference type="STRING" id="43678.OJAG_31430"/>
<dbReference type="Proteomes" id="UP000076447">
    <property type="component" value="Unassembled WGS sequence"/>
</dbReference>